<accession>A0AAE7TMI6</accession>
<dbReference type="KEGG" id="barh:WN72_14245"/>
<feature type="region of interest" description="Disordered" evidence="1">
    <location>
        <begin position="44"/>
        <end position="70"/>
    </location>
</feature>
<dbReference type="EMBL" id="CP030050">
    <property type="protein sequence ID" value="QOZ73346.1"/>
    <property type="molecule type" value="Genomic_DNA"/>
</dbReference>
<dbReference type="AlphaFoldDB" id="A0AAE7TMI6"/>
<sequence length="603" mass="65063">MPTTGAAEQRHHARQEQNGDGAKHGTRREFIGAGAAAAALAVAGPAGPALAKDKSAGASDRPQASAASYDEGFRRRAVELRQKLAHDVASAPIPPHPHNGDQQRYPNAIGSDTRGLPHDERGEVNAEAWRLANVAFSTRSPADFEKIPLGGARKLVNPVGTLAVSLDGLNASQFQLPAAPALASPARAADAVEIYWQSLLRDVPFTEYNEETSNPDIRAAVDELNRIAAFQGPKVNGRVTPQTLFRGSVAYVDPADPSGATPRWVTPPGVIDGPLVSQFLYRDVPLGNQSLSAKIRAYAPTPDFLTKYDEWLHVQNGNVPRERITYESTPRYISNGRDLGAYAHTAQAFNFVANQLLSAPEFAAEPAYGGIYPANKPATAPGDPYLRSKTQGGASGTFGAAYYQSIIALASSLAIRINYYQKWYEQRIVRPEAFSGLVHHRLANKVSDYPIHDSLLGSQALERSRNKNGTFLLGHIFPEGAPLHSSYPGGAAIIAAVTVTLLKAFYDESREFPNPVQPDPKDPTRLIPYRGPPLTVGGELNKLALNYSGGRTWGGIHWRSDAAASFPQGENLAISLLREQKATFAEPFDGFSFTRFDGSKITV</sequence>
<reference evidence="2 3" key="1">
    <citation type="submission" date="2018-06" db="EMBL/GenBank/DDBJ databases">
        <title>Comparative genomics of Bradyrhizobium nodulating Arachidis hypogaea.</title>
        <authorList>
            <person name="Li Y."/>
        </authorList>
    </citation>
    <scope>NUCLEOTIDE SEQUENCE [LARGE SCALE GENOMIC DNA]</scope>
    <source>
        <strain evidence="2 3">CCBAU 051107</strain>
    </source>
</reference>
<proteinExistence type="predicted"/>
<protein>
    <submittedName>
        <fullName evidence="2">Twin-arginine translocation pathway signal protein</fullName>
    </submittedName>
</protein>
<dbReference type="GO" id="GO:0004601">
    <property type="term" value="F:peroxidase activity"/>
    <property type="evidence" value="ECO:0007669"/>
    <property type="project" value="InterPro"/>
</dbReference>
<dbReference type="InterPro" id="IPR006311">
    <property type="entry name" value="TAT_signal"/>
</dbReference>
<gene>
    <name evidence="2" type="ORF">WN72_14245</name>
</gene>
<dbReference type="InterPro" id="IPR016119">
    <property type="entry name" value="Br/Cl_peroxidase_C"/>
</dbReference>
<feature type="compositionally biased region" description="Basic and acidic residues" evidence="1">
    <location>
        <begin position="8"/>
        <end position="29"/>
    </location>
</feature>
<dbReference type="Gene3D" id="1.10.606.10">
    <property type="entry name" value="Vanadium-containing Chloroperoxidase, domain 2"/>
    <property type="match status" value="1"/>
</dbReference>
<feature type="region of interest" description="Disordered" evidence="1">
    <location>
        <begin position="89"/>
        <end position="111"/>
    </location>
</feature>
<dbReference type="SUPFAM" id="SSF48317">
    <property type="entry name" value="Acid phosphatase/Vanadium-dependent haloperoxidase"/>
    <property type="match status" value="1"/>
</dbReference>
<dbReference type="Proteomes" id="UP000594015">
    <property type="component" value="Chromosome"/>
</dbReference>
<name>A0AAE7TMI6_9BRAD</name>
<evidence type="ECO:0000313" key="2">
    <source>
        <dbReference type="EMBL" id="QOZ73346.1"/>
    </source>
</evidence>
<dbReference type="PROSITE" id="PS51318">
    <property type="entry name" value="TAT"/>
    <property type="match status" value="1"/>
</dbReference>
<organism evidence="2 3">
    <name type="scientific">Bradyrhizobium arachidis</name>
    <dbReference type="NCBI Taxonomy" id="858423"/>
    <lineage>
        <taxon>Bacteria</taxon>
        <taxon>Pseudomonadati</taxon>
        <taxon>Pseudomonadota</taxon>
        <taxon>Alphaproteobacteria</taxon>
        <taxon>Hyphomicrobiales</taxon>
        <taxon>Nitrobacteraceae</taxon>
        <taxon>Bradyrhizobium</taxon>
    </lineage>
</organism>
<evidence type="ECO:0000313" key="3">
    <source>
        <dbReference type="Proteomes" id="UP000594015"/>
    </source>
</evidence>
<feature type="region of interest" description="Disordered" evidence="1">
    <location>
        <begin position="1"/>
        <end position="29"/>
    </location>
</feature>
<evidence type="ECO:0000256" key="1">
    <source>
        <dbReference type="SAM" id="MobiDB-lite"/>
    </source>
</evidence>
<dbReference type="InterPro" id="IPR036938">
    <property type="entry name" value="PAP2/HPO_sf"/>
</dbReference>